<name>E5ABS9_LEPMJ</name>
<dbReference type="VEuPathDB" id="FungiDB:LEMA_P022500.1"/>
<dbReference type="EMBL" id="FP929138">
    <property type="protein sequence ID" value="CBY01120.1"/>
    <property type="molecule type" value="Genomic_DNA"/>
</dbReference>
<keyword evidence="3" id="KW-1185">Reference proteome</keyword>
<reference evidence="3" key="1">
    <citation type="journal article" date="2011" name="Nat. Commun.">
        <title>Effector diversification within compartments of the Leptosphaeria maculans genome affected by Repeat-Induced Point mutations.</title>
        <authorList>
            <person name="Rouxel T."/>
            <person name="Grandaubert J."/>
            <person name="Hane J.K."/>
            <person name="Hoede C."/>
            <person name="van de Wouw A.P."/>
            <person name="Couloux A."/>
            <person name="Dominguez V."/>
            <person name="Anthouard V."/>
            <person name="Bally P."/>
            <person name="Bourras S."/>
            <person name="Cozijnsen A.J."/>
            <person name="Ciuffetti L.M."/>
            <person name="Degrave A."/>
            <person name="Dilmaghani A."/>
            <person name="Duret L."/>
            <person name="Fudal I."/>
            <person name="Goodwin S.B."/>
            <person name="Gout L."/>
            <person name="Glaser N."/>
            <person name="Linglin J."/>
            <person name="Kema G.H.J."/>
            <person name="Lapalu N."/>
            <person name="Lawrence C.B."/>
            <person name="May K."/>
            <person name="Meyer M."/>
            <person name="Ollivier B."/>
            <person name="Poulain J."/>
            <person name="Schoch C.L."/>
            <person name="Simon A."/>
            <person name="Spatafora J.W."/>
            <person name="Stachowiak A."/>
            <person name="Turgeon B.G."/>
            <person name="Tyler B.M."/>
            <person name="Vincent D."/>
            <person name="Weissenbach J."/>
            <person name="Amselem J."/>
            <person name="Quesneville H."/>
            <person name="Oliver R.P."/>
            <person name="Wincker P."/>
            <person name="Balesdent M.-H."/>
            <person name="Howlett B.J."/>
        </authorList>
    </citation>
    <scope>NUCLEOTIDE SEQUENCE [LARGE SCALE GENOMIC DNA]</scope>
    <source>
        <strain evidence="3">JN3 / isolate v23.1.3 / race Av1-4-5-6-7-8</strain>
    </source>
</reference>
<accession>E5ABS9</accession>
<dbReference type="HOGENOM" id="CLU_1210018_0_0_1"/>
<evidence type="ECO:0000256" key="1">
    <source>
        <dbReference type="SAM" id="MobiDB-lite"/>
    </source>
</evidence>
<proteinExistence type="predicted"/>
<evidence type="ECO:0000313" key="3">
    <source>
        <dbReference type="Proteomes" id="UP000002668"/>
    </source>
</evidence>
<evidence type="ECO:0000313" key="2">
    <source>
        <dbReference type="EMBL" id="CBY01120.1"/>
    </source>
</evidence>
<gene>
    <name evidence="2" type="ORF">LEMA_P022500.1</name>
</gene>
<organism evidence="3">
    <name type="scientific">Leptosphaeria maculans (strain JN3 / isolate v23.1.3 / race Av1-4-5-6-7-8)</name>
    <name type="common">Blackleg fungus</name>
    <name type="synonym">Phoma lingam</name>
    <dbReference type="NCBI Taxonomy" id="985895"/>
    <lineage>
        <taxon>Eukaryota</taxon>
        <taxon>Fungi</taxon>
        <taxon>Dikarya</taxon>
        <taxon>Ascomycota</taxon>
        <taxon>Pezizomycotina</taxon>
        <taxon>Dothideomycetes</taxon>
        <taxon>Pleosporomycetidae</taxon>
        <taxon>Pleosporales</taxon>
        <taxon>Pleosporineae</taxon>
        <taxon>Leptosphaeriaceae</taxon>
        <taxon>Plenodomus</taxon>
        <taxon>Plenodomus lingam/Leptosphaeria maculans species complex</taxon>
    </lineage>
</organism>
<protein>
    <submittedName>
        <fullName evidence="2">Predicted protein</fullName>
    </submittedName>
</protein>
<dbReference type="InParanoid" id="E5ABS9"/>
<dbReference type="AlphaFoldDB" id="E5ABS9"/>
<feature type="region of interest" description="Disordered" evidence="1">
    <location>
        <begin position="21"/>
        <end position="44"/>
    </location>
</feature>
<dbReference type="Proteomes" id="UP000002668">
    <property type="component" value="Genome"/>
</dbReference>
<sequence length="229" mass="25076">MVQNPRTGRWGLRRTSSAGLLLRESPPRSPLDRSKKAFQAASRRSVPGSQAVRLAPKHLITRHCLCAPLQPCIFSNATLAPYIKVAATVANLPPSSLLPAVRTQIARLCVRTGLCLLMDVAVALAPTTSTPDYRSWTRSHYHPGRFAIRRHAILSPAIHTADPFPGPLSRTYLQPAIYLQVVVDICSTYLLLHCFQDIASLKGAIQPTRLPPPTVPYPTSKLQLASHSL</sequence>